<reference evidence="1 2" key="1">
    <citation type="submission" date="2019-08" db="EMBL/GenBank/DDBJ databases">
        <title>Genomic characterization of a novel candidate phylum (ARYD3) from a high temperature, high salinity tertiary oil reservoir in north central Oklahoma, USA.</title>
        <authorList>
            <person name="Youssef N.H."/>
            <person name="Yadav A."/>
            <person name="Elshahed M.S."/>
        </authorList>
    </citation>
    <scope>NUCLEOTIDE SEQUENCE [LARGE SCALE GENOMIC DNA]</scope>
    <source>
        <strain evidence="1">ARYD1</strain>
    </source>
</reference>
<dbReference type="EMBL" id="VSIV01000211">
    <property type="protein sequence ID" value="TYB33044.1"/>
    <property type="molecule type" value="Genomic_DNA"/>
</dbReference>
<dbReference type="Proteomes" id="UP000323337">
    <property type="component" value="Unassembled WGS sequence"/>
</dbReference>
<name>A0A5D0MH48_FLESI</name>
<sequence>MLPPFLNLSNIFEYQDYYYENYCKKPVITHDNIPVYFKYNSFNHICYESSNRDGNKDIFSTARAKRLPWIRHTIESPKSILYQGWNKKSNTYDPTRRVAHLYENFVVIITIGMRKNGALKGNLLTCYDANNSIYKIRNSPLWDKEVCENILKNKKGR</sequence>
<dbReference type="AlphaFoldDB" id="A0A5D0MH48"/>
<protein>
    <submittedName>
        <fullName evidence="1">Uncharacterized protein</fullName>
    </submittedName>
</protein>
<evidence type="ECO:0000313" key="1">
    <source>
        <dbReference type="EMBL" id="TYB33044.1"/>
    </source>
</evidence>
<dbReference type="RefSeq" id="WP_303701448.1">
    <property type="nucleotide sequence ID" value="NZ_VSIV01000211.1"/>
</dbReference>
<evidence type="ECO:0000313" key="2">
    <source>
        <dbReference type="Proteomes" id="UP000323337"/>
    </source>
</evidence>
<accession>A0A5D0MH48</accession>
<organism evidence="1 2">
    <name type="scientific">Flexistipes sinusarabici</name>
    <dbReference type="NCBI Taxonomy" id="2352"/>
    <lineage>
        <taxon>Bacteria</taxon>
        <taxon>Pseudomonadati</taxon>
        <taxon>Deferribacterota</taxon>
        <taxon>Deferribacteres</taxon>
        <taxon>Deferribacterales</taxon>
        <taxon>Flexistipitaceae</taxon>
        <taxon>Flexistipes</taxon>
    </lineage>
</organism>
<comment type="caution">
    <text evidence="1">The sequence shown here is derived from an EMBL/GenBank/DDBJ whole genome shotgun (WGS) entry which is preliminary data.</text>
</comment>
<proteinExistence type="predicted"/>
<gene>
    <name evidence="1" type="ORF">FXF49_08385</name>
</gene>